<proteinExistence type="predicted"/>
<name>A0A1H9WNW0_9BACI</name>
<keyword evidence="3" id="KW-1185">Reference proteome</keyword>
<keyword evidence="1" id="KW-1133">Transmembrane helix</keyword>
<reference evidence="3" key="1">
    <citation type="submission" date="2016-10" db="EMBL/GenBank/DDBJ databases">
        <authorList>
            <person name="de Groot N.N."/>
        </authorList>
    </citation>
    <scope>NUCLEOTIDE SEQUENCE [LARGE SCALE GENOMIC DNA]</scope>
    <source>
        <strain evidence="3">10nlg</strain>
    </source>
</reference>
<feature type="transmembrane region" description="Helical" evidence="1">
    <location>
        <begin position="6"/>
        <end position="22"/>
    </location>
</feature>
<comment type="caution">
    <text evidence="2">The sequence shown here is derived from an EMBL/GenBank/DDBJ whole genome shotgun (WGS) entry which is preliminary data.</text>
</comment>
<dbReference type="RefSeq" id="WP_093075094.1">
    <property type="nucleotide sequence ID" value="NZ_BJVE01000060.1"/>
</dbReference>
<organism evidence="2 3">
    <name type="scientific">Salisediminibacterium halotolerans</name>
    <dbReference type="NCBI Taxonomy" id="517425"/>
    <lineage>
        <taxon>Bacteria</taxon>
        <taxon>Bacillati</taxon>
        <taxon>Bacillota</taxon>
        <taxon>Bacilli</taxon>
        <taxon>Bacillales</taxon>
        <taxon>Bacillaceae</taxon>
        <taxon>Salisediminibacterium</taxon>
    </lineage>
</organism>
<gene>
    <name evidence="2" type="ORF">SAMN05444126_1415</name>
</gene>
<evidence type="ECO:0000256" key="1">
    <source>
        <dbReference type="SAM" id="Phobius"/>
    </source>
</evidence>
<accession>A0A1H9WNW0</accession>
<dbReference type="STRING" id="1464123.SAMN05444126_1415"/>
<dbReference type="Proteomes" id="UP000199318">
    <property type="component" value="Unassembled WGS sequence"/>
</dbReference>
<keyword evidence="1" id="KW-0472">Membrane</keyword>
<dbReference type="EMBL" id="FOGV01000041">
    <property type="protein sequence ID" value="SES35590.1"/>
    <property type="molecule type" value="Genomic_DNA"/>
</dbReference>
<evidence type="ECO:0000313" key="2">
    <source>
        <dbReference type="EMBL" id="SES35590.1"/>
    </source>
</evidence>
<evidence type="ECO:0000313" key="3">
    <source>
        <dbReference type="Proteomes" id="UP000199318"/>
    </source>
</evidence>
<keyword evidence="1" id="KW-0812">Transmembrane</keyword>
<sequence length="69" mass="8180">MISDILLISAIVLFILSFFINNKKDDVTDRIDQQAIETSKKLIQTEDRMHKLEQRVFYLENHEKSNIND</sequence>
<dbReference type="AlphaFoldDB" id="A0A1H9WNW0"/>
<protein>
    <submittedName>
        <fullName evidence="2">Uncharacterized protein</fullName>
    </submittedName>
</protein>